<dbReference type="EMBL" id="JACJJL010000019">
    <property type="protein sequence ID" value="MBM6662339.1"/>
    <property type="molecule type" value="Genomic_DNA"/>
</dbReference>
<feature type="transmembrane region" description="Helical" evidence="1">
    <location>
        <begin position="93"/>
        <end position="113"/>
    </location>
</feature>
<dbReference type="AlphaFoldDB" id="A0A938WQ49"/>
<dbReference type="GO" id="GO:0005886">
    <property type="term" value="C:plasma membrane"/>
    <property type="evidence" value="ECO:0007669"/>
    <property type="project" value="TreeGrafter"/>
</dbReference>
<keyword evidence="3" id="KW-1185">Reference proteome</keyword>
<dbReference type="Proteomes" id="UP000764045">
    <property type="component" value="Unassembled WGS sequence"/>
</dbReference>
<proteinExistence type="predicted"/>
<evidence type="ECO:0000313" key="3">
    <source>
        <dbReference type="Proteomes" id="UP000764045"/>
    </source>
</evidence>
<accession>A0A938WQ49</accession>
<keyword evidence="1" id="KW-1133">Transmembrane helix</keyword>
<keyword evidence="1" id="KW-0812">Transmembrane</keyword>
<evidence type="ECO:0000313" key="2">
    <source>
        <dbReference type="EMBL" id="MBM6662339.1"/>
    </source>
</evidence>
<organism evidence="2 3">
    <name type="scientific">Marseilla massiliensis</name>
    <dbReference type="NCBI Taxonomy" id="1841864"/>
    <lineage>
        <taxon>Bacteria</taxon>
        <taxon>Pseudomonadati</taxon>
        <taxon>Bacteroidota</taxon>
        <taxon>Bacteroidia</taxon>
        <taxon>Bacteroidales</taxon>
        <taxon>Prevotellaceae</taxon>
        <taxon>Marseilla</taxon>
    </lineage>
</organism>
<dbReference type="PANTHER" id="PTHR35804:SF1">
    <property type="entry name" value="LYSINE EXPORTER LYSO"/>
    <property type="match status" value="1"/>
</dbReference>
<keyword evidence="1" id="KW-0472">Membrane</keyword>
<feature type="transmembrane region" description="Helical" evidence="1">
    <location>
        <begin position="178"/>
        <end position="198"/>
    </location>
</feature>
<feature type="transmembrane region" description="Helical" evidence="1">
    <location>
        <begin position="32"/>
        <end position="49"/>
    </location>
</feature>
<dbReference type="InterPro" id="IPR005642">
    <property type="entry name" value="LysO"/>
</dbReference>
<feature type="transmembrane region" description="Helical" evidence="1">
    <location>
        <begin position="134"/>
        <end position="158"/>
    </location>
</feature>
<protein>
    <submittedName>
        <fullName evidence="2">Lysine exporter LysO family protein</fullName>
    </submittedName>
</protein>
<comment type="caution">
    <text evidence="2">The sequence shown here is derived from an EMBL/GenBank/DDBJ whole genome shotgun (WGS) entry which is preliminary data.</text>
</comment>
<gene>
    <name evidence="2" type="ORF">H6B30_11360</name>
</gene>
<dbReference type="PANTHER" id="PTHR35804">
    <property type="entry name" value="LYSINE EXPORTER LYSO"/>
    <property type="match status" value="1"/>
</dbReference>
<dbReference type="GO" id="GO:0015661">
    <property type="term" value="F:L-lysine efflux transmembrane transporter activity"/>
    <property type="evidence" value="ECO:0007669"/>
    <property type="project" value="InterPro"/>
</dbReference>
<dbReference type="Pfam" id="PF03956">
    <property type="entry name" value="Lys_export"/>
    <property type="match status" value="1"/>
</dbReference>
<dbReference type="RefSeq" id="WP_205110717.1">
    <property type="nucleotide sequence ID" value="NZ_JACJJL010000019.1"/>
</dbReference>
<sequence length="200" mass="20407">MKANAGIIGFFVAGIVLGRLHAVPATADLDAISLGVLCTLIFFVGYGIGNDTTVLARFRSLSPGLALLPAVSILGSLAGSLAVAMLAGGHSPAEWLAVGSGMGYYSISSVLITGYRGTELGTIALLSNIVREMIALLGAPLLVRLFGTLAPIAAAGATAMDTTLPVISRTCGPRLVPVSIYCGMATDFSVPFLVTLFCSM</sequence>
<evidence type="ECO:0000256" key="1">
    <source>
        <dbReference type="SAM" id="Phobius"/>
    </source>
</evidence>
<reference evidence="2 3" key="1">
    <citation type="journal article" date="2021" name="Sci. Rep.">
        <title>The distribution of antibiotic resistance genes in chicken gut microbiota commensals.</title>
        <authorList>
            <person name="Juricova H."/>
            <person name="Matiasovicova J."/>
            <person name="Kubasova T."/>
            <person name="Cejkova D."/>
            <person name="Rychlik I."/>
        </authorList>
    </citation>
    <scope>NUCLEOTIDE SEQUENCE [LARGE SCALE GENOMIC DNA]</scope>
    <source>
        <strain evidence="2 3">An819</strain>
    </source>
</reference>
<name>A0A938WQ49_9BACT</name>
<feature type="transmembrane region" description="Helical" evidence="1">
    <location>
        <begin position="61"/>
        <end position="87"/>
    </location>
</feature>